<dbReference type="InterPro" id="IPR039672">
    <property type="entry name" value="MFS_2"/>
</dbReference>
<accession>A0A9D2F566</accession>
<feature type="transmembrane region" description="Helical" evidence="1">
    <location>
        <begin position="283"/>
        <end position="301"/>
    </location>
</feature>
<reference evidence="2" key="2">
    <citation type="submission" date="2021-04" db="EMBL/GenBank/DDBJ databases">
        <authorList>
            <person name="Gilroy R."/>
        </authorList>
    </citation>
    <scope>NUCLEOTIDE SEQUENCE</scope>
    <source>
        <strain evidence="2">3436</strain>
    </source>
</reference>
<proteinExistence type="predicted"/>
<feature type="transmembrane region" description="Helical" evidence="1">
    <location>
        <begin position="374"/>
        <end position="399"/>
    </location>
</feature>
<keyword evidence="1" id="KW-0812">Transmembrane</keyword>
<dbReference type="Gene3D" id="1.20.1250.20">
    <property type="entry name" value="MFS general substrate transporter like domains"/>
    <property type="match status" value="2"/>
</dbReference>
<dbReference type="EMBL" id="DXBO01000157">
    <property type="protein sequence ID" value="HIZ49216.1"/>
    <property type="molecule type" value="Genomic_DNA"/>
</dbReference>
<dbReference type="GO" id="GO:0015293">
    <property type="term" value="F:symporter activity"/>
    <property type="evidence" value="ECO:0007669"/>
    <property type="project" value="InterPro"/>
</dbReference>
<feature type="transmembrane region" description="Helical" evidence="1">
    <location>
        <begin position="122"/>
        <end position="148"/>
    </location>
</feature>
<keyword evidence="1" id="KW-0472">Membrane</keyword>
<protein>
    <submittedName>
        <fullName evidence="2">MFS transporter</fullName>
    </submittedName>
</protein>
<feature type="transmembrane region" description="Helical" evidence="1">
    <location>
        <begin position="160"/>
        <end position="182"/>
    </location>
</feature>
<dbReference type="Pfam" id="PF13347">
    <property type="entry name" value="MFS_2"/>
    <property type="match status" value="1"/>
</dbReference>
<dbReference type="Proteomes" id="UP000824031">
    <property type="component" value="Unassembled WGS sequence"/>
</dbReference>
<comment type="caution">
    <text evidence="2">The sequence shown here is derived from an EMBL/GenBank/DDBJ whole genome shotgun (WGS) entry which is preliminary data.</text>
</comment>
<gene>
    <name evidence="2" type="ORF">H9810_10890</name>
</gene>
<evidence type="ECO:0000313" key="2">
    <source>
        <dbReference type="EMBL" id="HIZ49216.1"/>
    </source>
</evidence>
<evidence type="ECO:0000313" key="3">
    <source>
        <dbReference type="Proteomes" id="UP000824031"/>
    </source>
</evidence>
<feature type="transmembrane region" description="Helical" evidence="1">
    <location>
        <begin position="308"/>
        <end position="327"/>
    </location>
</feature>
<dbReference type="AlphaFoldDB" id="A0A9D2F566"/>
<name>A0A9D2F566_9FIRM</name>
<dbReference type="InterPro" id="IPR036259">
    <property type="entry name" value="MFS_trans_sf"/>
</dbReference>
<feature type="transmembrane region" description="Helical" evidence="1">
    <location>
        <begin position="21"/>
        <end position="46"/>
    </location>
</feature>
<dbReference type="PANTHER" id="PTHR11328">
    <property type="entry name" value="MAJOR FACILITATOR SUPERFAMILY DOMAIN-CONTAINING PROTEIN"/>
    <property type="match status" value="1"/>
</dbReference>
<feature type="transmembrane region" description="Helical" evidence="1">
    <location>
        <begin position="419"/>
        <end position="440"/>
    </location>
</feature>
<dbReference type="PANTHER" id="PTHR11328:SF24">
    <property type="entry name" value="MAJOR FACILITATOR SUPERFAMILY (MFS) PROFILE DOMAIN-CONTAINING PROTEIN"/>
    <property type="match status" value="1"/>
</dbReference>
<feature type="transmembrane region" description="Helical" evidence="1">
    <location>
        <begin position="333"/>
        <end position="354"/>
    </location>
</feature>
<feature type="transmembrane region" description="Helical" evidence="1">
    <location>
        <begin position="246"/>
        <end position="263"/>
    </location>
</feature>
<dbReference type="GO" id="GO:0005886">
    <property type="term" value="C:plasma membrane"/>
    <property type="evidence" value="ECO:0007669"/>
    <property type="project" value="TreeGrafter"/>
</dbReference>
<feature type="transmembrane region" description="Helical" evidence="1">
    <location>
        <begin position="92"/>
        <end position="110"/>
    </location>
</feature>
<reference evidence="2" key="1">
    <citation type="journal article" date="2021" name="PeerJ">
        <title>Extensive microbial diversity within the chicken gut microbiome revealed by metagenomics and culture.</title>
        <authorList>
            <person name="Gilroy R."/>
            <person name="Ravi A."/>
            <person name="Getino M."/>
            <person name="Pursley I."/>
            <person name="Horton D.L."/>
            <person name="Alikhan N.F."/>
            <person name="Baker D."/>
            <person name="Gharbi K."/>
            <person name="Hall N."/>
            <person name="Watson M."/>
            <person name="Adriaenssens E.M."/>
            <person name="Foster-Nyarko E."/>
            <person name="Jarju S."/>
            <person name="Secka A."/>
            <person name="Antonio M."/>
            <person name="Oren A."/>
            <person name="Chaudhuri R.R."/>
            <person name="La Ragione R."/>
            <person name="Hildebrand F."/>
            <person name="Pallen M.J."/>
        </authorList>
    </citation>
    <scope>NUCLEOTIDE SEQUENCE</scope>
    <source>
        <strain evidence="2">3436</strain>
    </source>
</reference>
<dbReference type="SUPFAM" id="SSF103473">
    <property type="entry name" value="MFS general substrate transporter"/>
    <property type="match status" value="1"/>
</dbReference>
<organism evidence="2 3">
    <name type="scientific">Candidatus Gemmiger excrementavium</name>
    <dbReference type="NCBI Taxonomy" id="2838608"/>
    <lineage>
        <taxon>Bacteria</taxon>
        <taxon>Bacillati</taxon>
        <taxon>Bacillota</taxon>
        <taxon>Clostridia</taxon>
        <taxon>Eubacteriales</taxon>
        <taxon>Gemmiger</taxon>
    </lineage>
</organism>
<evidence type="ECO:0000256" key="1">
    <source>
        <dbReference type="SAM" id="Phobius"/>
    </source>
</evidence>
<keyword evidence="1" id="KW-1133">Transmembrane helix</keyword>
<sequence length="467" mass="49670">MAKKPLGLDGMGIQKTMRFGDYLADCGGQFALNTMTGLVSAIMYFYTDKIGVASVTAANVLLAAKIVDAFTDLIMGKIMDNGKSPKGKCRPWFLRMAIPAFVAIVAMFTVPKGLTGFAQIAYLFLSNIFLTAIVSTAIAIPYSAILVMRTKSLEERNKMGIFRAIAGYIIGMVIAIALVPLTNAMGPGGVSDQAAYIKFAVVVGALSTLFLLILYKTSEETAAAAEKPDDGLPFGDALGKLFHNKYWVIVLVANLFVNVIYALSSSSGTYYAKYILGDDNLVGIMGAVGLIPTVVGFAVVGPMTKKLGLRKTLLVAFGLGIVGNVIRCFAPDSFILCITVGLLGSFATIPMMCLGGTLTSMAMDYNDYKYGNKIVGMSASASSFGSKIASGLGASLVGWINGMTGFVGNMEVVTPAVRYGIYTFSIYIPLAMLVGLFIMIRKFDLEAKYGEMMQAINARKAAENSAQ</sequence>
<dbReference type="GO" id="GO:0008643">
    <property type="term" value="P:carbohydrate transport"/>
    <property type="evidence" value="ECO:0007669"/>
    <property type="project" value="InterPro"/>
</dbReference>
<feature type="transmembrane region" description="Helical" evidence="1">
    <location>
        <begin position="194"/>
        <end position="215"/>
    </location>
</feature>